<evidence type="ECO:0000313" key="1">
    <source>
        <dbReference type="EMBL" id="KAJ3004053.1"/>
    </source>
</evidence>
<name>A0ACC1PYW8_9APHY</name>
<comment type="caution">
    <text evidence="1">The sequence shown here is derived from an EMBL/GenBank/DDBJ whole genome shotgun (WGS) entry which is preliminary data.</text>
</comment>
<gene>
    <name evidence="1" type="ORF">NUW54_g4992</name>
</gene>
<reference evidence="1" key="1">
    <citation type="submission" date="2022-08" db="EMBL/GenBank/DDBJ databases">
        <title>Genome Sequence of Pycnoporus sanguineus.</title>
        <authorList>
            <person name="Buettner E."/>
        </authorList>
    </citation>
    <scope>NUCLEOTIDE SEQUENCE</scope>
    <source>
        <strain evidence="1">CG-C14</strain>
    </source>
</reference>
<dbReference type="EMBL" id="JANSHE010001186">
    <property type="protein sequence ID" value="KAJ3004053.1"/>
    <property type="molecule type" value="Genomic_DNA"/>
</dbReference>
<proteinExistence type="predicted"/>
<keyword evidence="2" id="KW-1185">Reference proteome</keyword>
<organism evidence="1 2">
    <name type="scientific">Trametes sanguinea</name>
    <dbReference type="NCBI Taxonomy" id="158606"/>
    <lineage>
        <taxon>Eukaryota</taxon>
        <taxon>Fungi</taxon>
        <taxon>Dikarya</taxon>
        <taxon>Basidiomycota</taxon>
        <taxon>Agaricomycotina</taxon>
        <taxon>Agaricomycetes</taxon>
        <taxon>Polyporales</taxon>
        <taxon>Polyporaceae</taxon>
        <taxon>Trametes</taxon>
    </lineage>
</organism>
<dbReference type="Proteomes" id="UP001144978">
    <property type="component" value="Unassembled WGS sequence"/>
</dbReference>
<protein>
    <submittedName>
        <fullName evidence="1">Uncharacterized protein</fullName>
    </submittedName>
</protein>
<accession>A0ACC1PYW8</accession>
<evidence type="ECO:0000313" key="2">
    <source>
        <dbReference type="Proteomes" id="UP001144978"/>
    </source>
</evidence>
<sequence>MAKSDDVESSQVLVHSSVPLSKLEKLANAGWSRRVWSRIKAYASRGWAIVTTLPGSRTLWRLSCIALSFYKEALRGETETYIHLRASAEGKDPLTVLRDVVDETLRSIREVRQLTSAHPKLEAICESYLMGYIEFHIRAKRYRLDELEM</sequence>